<dbReference type="Proteomes" id="UP000444401">
    <property type="component" value="Unassembled WGS sequence"/>
</dbReference>
<evidence type="ECO:0000256" key="3">
    <source>
        <dbReference type="ARBA" id="ARBA00011153"/>
    </source>
</evidence>
<dbReference type="GO" id="GO:0004357">
    <property type="term" value="F:glutamate-cysteine ligase activity"/>
    <property type="evidence" value="ECO:0007669"/>
    <property type="project" value="UniProtKB-EC"/>
</dbReference>
<gene>
    <name evidence="11" type="ORF">GRI72_03795</name>
</gene>
<dbReference type="InterPro" id="IPR011556">
    <property type="entry name" value="Glut_cys_lig_pln_type"/>
</dbReference>
<dbReference type="PIRSF" id="PIRSF017901">
    <property type="entry name" value="GCL"/>
    <property type="match status" value="1"/>
</dbReference>
<evidence type="ECO:0000256" key="7">
    <source>
        <dbReference type="ARBA" id="ARBA00022840"/>
    </source>
</evidence>
<evidence type="ECO:0000313" key="11">
    <source>
        <dbReference type="EMBL" id="MXO67955.1"/>
    </source>
</evidence>
<evidence type="ECO:0000256" key="9">
    <source>
        <dbReference type="ARBA" id="ARBA00023157"/>
    </source>
</evidence>
<comment type="pathway">
    <text evidence="1">Sulfur metabolism; glutathione biosynthesis; glutathione from L-cysteine and L-glutamate: step 1/2.</text>
</comment>
<comment type="caution">
    <text evidence="11">The sequence shown here is derived from an EMBL/GenBank/DDBJ whole genome shotgun (WGS) entry which is preliminary data.</text>
</comment>
<dbReference type="Gene3D" id="3.30.590.20">
    <property type="match status" value="1"/>
</dbReference>
<sequence>MSTREAAAAEDPVIESRDQLVAPMQAGEKPREAWRIGTEHEKLVYKHGDFHAPSYDESCGIRDLLLNLEKFGWEPVEEGGKVIAMRGADGTVSLEPAGQLELSGAPLENLHETCNETGRHLEQVKAIGECCGVGFLGLGMWPDKARDDLPIMPKGRYDIMVRHMPRVGNLGLDMMLRTCTIQVNLDYGSEADMAKKFRVGLALQPLATALFANSPFTEGKPNGFLSYRSHIWSDTDPHRTGMLPFVFEDGFGYERWVDYMLDVPMYFVFRDGKYIDAAGQSFRDFLDGKLPALPGEKPREGDWWDHLSTAFPEVRLKSFLEMRGADGGPWSRICALPAFWVGLLYDQAALDAAWDLVKDWTMEEREALRNAVPKLALDAPVPGGGTLRELARDVLAISRAGLAARARLNTGGDNETGFLETLDESVASGKVPAQRLLDLYHGEWGGDVTRVYEQSF</sequence>
<dbReference type="InterPro" id="IPR014746">
    <property type="entry name" value="Gln_synth/guanido_kin_cat_dom"/>
</dbReference>
<evidence type="ECO:0000256" key="4">
    <source>
        <dbReference type="ARBA" id="ARBA00022598"/>
    </source>
</evidence>
<evidence type="ECO:0000256" key="6">
    <source>
        <dbReference type="ARBA" id="ARBA00022741"/>
    </source>
</evidence>
<keyword evidence="6 10" id="KW-0547">Nucleotide-binding</keyword>
<keyword evidence="12" id="KW-1185">Reference proteome</keyword>
<reference evidence="11 12" key="1">
    <citation type="submission" date="2019-12" db="EMBL/GenBank/DDBJ databases">
        <title>Genomic-based taxomic classification of the family Erythrobacteraceae.</title>
        <authorList>
            <person name="Xu L."/>
        </authorList>
    </citation>
    <scope>NUCLEOTIDE SEQUENCE [LARGE SCALE GENOMIC DNA]</scope>
    <source>
        <strain evidence="11 12">H32</strain>
    </source>
</reference>
<evidence type="ECO:0000256" key="1">
    <source>
        <dbReference type="ARBA" id="ARBA00005006"/>
    </source>
</evidence>
<evidence type="ECO:0000256" key="2">
    <source>
        <dbReference type="ARBA" id="ARBA00010253"/>
    </source>
</evidence>
<evidence type="ECO:0000313" key="12">
    <source>
        <dbReference type="Proteomes" id="UP000444401"/>
    </source>
</evidence>
<comment type="function">
    <text evidence="10">Catalyzes the synthesis of gamma-glutamylcysteine (gamma-GC).</text>
</comment>
<dbReference type="RefSeq" id="WP_160732632.1">
    <property type="nucleotide sequence ID" value="NZ_WTYO01000002.1"/>
</dbReference>
<evidence type="ECO:0000256" key="5">
    <source>
        <dbReference type="ARBA" id="ARBA00022684"/>
    </source>
</evidence>
<name>A0ABW9UWK4_9SPHN</name>
<proteinExistence type="inferred from homology"/>
<keyword evidence="5" id="KW-0317">Glutathione biosynthesis</keyword>
<comment type="similarity">
    <text evidence="2">Belongs to the carboxylate-amine ligase family. Glutamate--cysteine ligase type 2 subfamily.</text>
</comment>
<accession>A0ABW9UWK4</accession>
<evidence type="ECO:0000256" key="8">
    <source>
        <dbReference type="ARBA" id="ARBA00022946"/>
    </source>
</evidence>
<evidence type="ECO:0000256" key="10">
    <source>
        <dbReference type="PIRNR" id="PIRNR017901"/>
    </source>
</evidence>
<dbReference type="Pfam" id="PF04107">
    <property type="entry name" value="GCS2"/>
    <property type="match status" value="1"/>
</dbReference>
<dbReference type="EC" id="6.3.2.2" evidence="10"/>
<keyword evidence="9" id="KW-1015">Disulfide bond</keyword>
<dbReference type="EMBL" id="WTYO01000002">
    <property type="protein sequence ID" value="MXO67955.1"/>
    <property type="molecule type" value="Genomic_DNA"/>
</dbReference>
<dbReference type="InterPro" id="IPR035434">
    <property type="entry name" value="GCL_bact_plant"/>
</dbReference>
<dbReference type="PANTHER" id="PTHR34378">
    <property type="entry name" value="GLUTAMATE--CYSTEINE LIGASE, CHLOROPLASTIC"/>
    <property type="match status" value="1"/>
</dbReference>
<comment type="similarity">
    <text evidence="10">Belongs to the glutamate--cysteine ligase type 2 family. EgtA subfamily.</text>
</comment>
<protein>
    <recommendedName>
        <fullName evidence="10">Glutamate--cysteine ligase</fullName>
        <ecNumber evidence="10">6.3.2.2</ecNumber>
    </recommendedName>
</protein>
<dbReference type="PANTHER" id="PTHR34378:SF1">
    <property type="entry name" value="GLUTAMATE--CYSTEINE LIGASE, CHLOROPLASTIC"/>
    <property type="match status" value="1"/>
</dbReference>
<keyword evidence="8" id="KW-0809">Transit peptide</keyword>
<dbReference type="InterPro" id="IPR006336">
    <property type="entry name" value="GCS2"/>
</dbReference>
<comment type="subunit">
    <text evidence="3">Homodimer or monomer when oxidized or reduced, respectively.</text>
</comment>
<keyword evidence="4 10" id="KW-0436">Ligase</keyword>
<dbReference type="SUPFAM" id="SSF55931">
    <property type="entry name" value="Glutamine synthetase/guanido kinase"/>
    <property type="match status" value="1"/>
</dbReference>
<comment type="catalytic activity">
    <reaction evidence="10">
        <text>L-cysteine + L-glutamate + ATP = gamma-L-glutamyl-L-cysteine + ADP + phosphate + H(+)</text>
        <dbReference type="Rhea" id="RHEA:13285"/>
        <dbReference type="ChEBI" id="CHEBI:15378"/>
        <dbReference type="ChEBI" id="CHEBI:29985"/>
        <dbReference type="ChEBI" id="CHEBI:30616"/>
        <dbReference type="ChEBI" id="CHEBI:35235"/>
        <dbReference type="ChEBI" id="CHEBI:43474"/>
        <dbReference type="ChEBI" id="CHEBI:58173"/>
        <dbReference type="ChEBI" id="CHEBI:456216"/>
        <dbReference type="EC" id="6.3.2.2"/>
    </reaction>
</comment>
<dbReference type="NCBIfam" id="TIGR01436">
    <property type="entry name" value="glu_cys_lig_pln"/>
    <property type="match status" value="1"/>
</dbReference>
<organism evidence="11 12">
    <name type="scientific">Pelagerythrobacter marinus</name>
    <dbReference type="NCBI Taxonomy" id="538382"/>
    <lineage>
        <taxon>Bacteria</taxon>
        <taxon>Pseudomonadati</taxon>
        <taxon>Pseudomonadota</taxon>
        <taxon>Alphaproteobacteria</taxon>
        <taxon>Sphingomonadales</taxon>
        <taxon>Erythrobacteraceae</taxon>
        <taxon>Pelagerythrobacter</taxon>
    </lineage>
</organism>
<keyword evidence="7 10" id="KW-0067">ATP-binding</keyword>